<feature type="transmembrane region" description="Helical" evidence="1">
    <location>
        <begin position="26"/>
        <end position="46"/>
    </location>
</feature>
<dbReference type="OrthoDB" id="4942035at2"/>
<feature type="transmembrane region" description="Helical" evidence="1">
    <location>
        <begin position="169"/>
        <end position="194"/>
    </location>
</feature>
<evidence type="ECO:0000313" key="4">
    <source>
        <dbReference type="Proteomes" id="UP000291259"/>
    </source>
</evidence>
<keyword evidence="1" id="KW-0812">Transmembrane</keyword>
<dbReference type="PANTHER" id="PTHR36834">
    <property type="entry name" value="MEMBRANE PROTEIN-RELATED"/>
    <property type="match status" value="1"/>
</dbReference>
<dbReference type="Pfam" id="PF04892">
    <property type="entry name" value="VanZ"/>
    <property type="match status" value="1"/>
</dbReference>
<accession>A0A4P6FF84</accession>
<keyword evidence="1" id="KW-0472">Membrane</keyword>
<organism evidence="3 4">
    <name type="scientific">Agromyces protaetiae</name>
    <dbReference type="NCBI Taxonomy" id="2509455"/>
    <lineage>
        <taxon>Bacteria</taxon>
        <taxon>Bacillati</taxon>
        <taxon>Actinomycetota</taxon>
        <taxon>Actinomycetes</taxon>
        <taxon>Micrococcales</taxon>
        <taxon>Microbacteriaceae</taxon>
        <taxon>Agromyces</taxon>
    </lineage>
</organism>
<evidence type="ECO:0000256" key="1">
    <source>
        <dbReference type="SAM" id="Phobius"/>
    </source>
</evidence>
<dbReference type="Proteomes" id="UP000291259">
    <property type="component" value="Chromosome"/>
</dbReference>
<evidence type="ECO:0000313" key="3">
    <source>
        <dbReference type="EMBL" id="QAY73723.1"/>
    </source>
</evidence>
<keyword evidence="4" id="KW-1185">Reference proteome</keyword>
<sequence>MSGAIHRPDPRPEDAGMSEPRTPRHFAAILFLVYLALLVWLVMWKFETPWIGNDFDRQIKLVPFIAAGAFGASRPLEVLANVVIFVPFGVYLALLAPSWPWWRTALVAAAASTGLEIGQYAFAVGSTDVTDVIVNAGGALVGFALASRTRRMRRTQGRLGADDLARARIVRLCTIGTVVALAVTAVVVASPLQFTPADTGPLMHERVRGG</sequence>
<dbReference type="InterPro" id="IPR053150">
    <property type="entry name" value="Teicoplanin_resist-assoc"/>
</dbReference>
<keyword evidence="1" id="KW-1133">Transmembrane helix</keyword>
<dbReference type="EMBL" id="CP035491">
    <property type="protein sequence ID" value="QAY73723.1"/>
    <property type="molecule type" value="Genomic_DNA"/>
</dbReference>
<reference evidence="3 4" key="1">
    <citation type="submission" date="2019-01" db="EMBL/GenBank/DDBJ databases">
        <title>Genome sequencing of strain FW100M-8.</title>
        <authorList>
            <person name="Heo J."/>
            <person name="Kim S.-J."/>
            <person name="Kim J.-S."/>
            <person name="Hong S.-B."/>
            <person name="Kwon S.-W."/>
        </authorList>
    </citation>
    <scope>NUCLEOTIDE SEQUENCE [LARGE SCALE GENOMIC DNA]</scope>
    <source>
        <strain evidence="3 4">FW100M-8</strain>
    </source>
</reference>
<protein>
    <submittedName>
        <fullName evidence="3">VanZ family protein</fullName>
    </submittedName>
</protein>
<dbReference type="KEGG" id="agf:ET445_10575"/>
<gene>
    <name evidence="3" type="ORF">ET445_10575</name>
</gene>
<dbReference type="InterPro" id="IPR006976">
    <property type="entry name" value="VanZ-like"/>
</dbReference>
<evidence type="ECO:0000259" key="2">
    <source>
        <dbReference type="Pfam" id="PF04892"/>
    </source>
</evidence>
<proteinExistence type="predicted"/>
<dbReference type="PANTHER" id="PTHR36834:SF1">
    <property type="entry name" value="INTEGRAL MEMBRANE PROTEIN"/>
    <property type="match status" value="1"/>
</dbReference>
<feature type="transmembrane region" description="Helical" evidence="1">
    <location>
        <begin position="78"/>
        <end position="97"/>
    </location>
</feature>
<feature type="domain" description="VanZ-like" evidence="2">
    <location>
        <begin position="31"/>
        <end position="147"/>
    </location>
</feature>
<name>A0A4P6FF84_9MICO</name>
<dbReference type="AlphaFoldDB" id="A0A4P6FF84"/>
<feature type="transmembrane region" description="Helical" evidence="1">
    <location>
        <begin position="129"/>
        <end position="148"/>
    </location>
</feature>